<comment type="caution">
    <text evidence="1">The sequence shown here is derived from an EMBL/GenBank/DDBJ whole genome shotgun (WGS) entry which is preliminary data.</text>
</comment>
<dbReference type="Proteomes" id="UP001152797">
    <property type="component" value="Unassembled WGS sequence"/>
</dbReference>
<sequence>MALALAPPAHAAAPTWVQYDLNTGETLYDIDFDEKDPNHGSSARHGTAINNEMVRWSIN</sequence>
<dbReference type="AlphaFoldDB" id="A0A9P1DC55"/>
<accession>A0A9P1DC55</accession>
<evidence type="ECO:0000313" key="1">
    <source>
        <dbReference type="EMBL" id="CAI4007596.1"/>
    </source>
</evidence>
<keyword evidence="3" id="KW-1185">Reference proteome</keyword>
<protein>
    <submittedName>
        <fullName evidence="2">Photosystem II stability/assembly factor HCF136, chloroplastic</fullName>
    </submittedName>
</protein>
<name>A0A9P1DC55_9DINO</name>
<reference evidence="2 3" key="2">
    <citation type="submission" date="2024-05" db="EMBL/GenBank/DDBJ databases">
        <authorList>
            <person name="Chen Y."/>
            <person name="Shah S."/>
            <person name="Dougan E. K."/>
            <person name="Thang M."/>
            <person name="Chan C."/>
        </authorList>
    </citation>
    <scope>NUCLEOTIDE SEQUENCE [LARGE SCALE GENOMIC DNA]</scope>
</reference>
<proteinExistence type="predicted"/>
<dbReference type="EMBL" id="CAMXCT010004088">
    <property type="protein sequence ID" value="CAI4007596.1"/>
    <property type="molecule type" value="Genomic_DNA"/>
</dbReference>
<dbReference type="EMBL" id="CAMXCT030004088">
    <property type="protein sequence ID" value="CAL4794908.1"/>
    <property type="molecule type" value="Genomic_DNA"/>
</dbReference>
<evidence type="ECO:0000313" key="3">
    <source>
        <dbReference type="Proteomes" id="UP001152797"/>
    </source>
</evidence>
<dbReference type="EMBL" id="CAMXCT020004088">
    <property type="protein sequence ID" value="CAL1160971.1"/>
    <property type="molecule type" value="Genomic_DNA"/>
</dbReference>
<reference evidence="1" key="1">
    <citation type="submission" date="2022-10" db="EMBL/GenBank/DDBJ databases">
        <authorList>
            <person name="Chen Y."/>
            <person name="Dougan E. K."/>
            <person name="Chan C."/>
            <person name="Rhodes N."/>
            <person name="Thang M."/>
        </authorList>
    </citation>
    <scope>NUCLEOTIDE SEQUENCE</scope>
</reference>
<organism evidence="1">
    <name type="scientific">Cladocopium goreaui</name>
    <dbReference type="NCBI Taxonomy" id="2562237"/>
    <lineage>
        <taxon>Eukaryota</taxon>
        <taxon>Sar</taxon>
        <taxon>Alveolata</taxon>
        <taxon>Dinophyceae</taxon>
        <taxon>Suessiales</taxon>
        <taxon>Symbiodiniaceae</taxon>
        <taxon>Cladocopium</taxon>
    </lineage>
</organism>
<evidence type="ECO:0000313" key="2">
    <source>
        <dbReference type="EMBL" id="CAL4794908.1"/>
    </source>
</evidence>
<gene>
    <name evidence="1" type="ORF">C1SCF055_LOCUS33138</name>
</gene>